<name>A0A6J7IR44_9ZZZZ</name>
<reference evidence="2" key="1">
    <citation type="submission" date="2020-05" db="EMBL/GenBank/DDBJ databases">
        <authorList>
            <person name="Chiriac C."/>
            <person name="Salcher M."/>
            <person name="Ghai R."/>
            <person name="Kavagutti S V."/>
        </authorList>
    </citation>
    <scope>NUCLEOTIDE SEQUENCE</scope>
</reference>
<sequence length="35" mass="3888">MTPLAHVAHWYHALLYVAPVALIGVALWWSGRGDD</sequence>
<proteinExistence type="predicted"/>
<gene>
    <name evidence="2" type="ORF">UFOPK3674_01265</name>
</gene>
<keyword evidence="1" id="KW-0812">Transmembrane</keyword>
<protein>
    <submittedName>
        <fullName evidence="2">Unannotated protein</fullName>
    </submittedName>
</protein>
<keyword evidence="1" id="KW-1133">Transmembrane helix</keyword>
<feature type="transmembrane region" description="Helical" evidence="1">
    <location>
        <begin position="13"/>
        <end position="31"/>
    </location>
</feature>
<dbReference type="AlphaFoldDB" id="A0A6J7IR44"/>
<accession>A0A6J7IR44</accession>
<evidence type="ECO:0000313" key="2">
    <source>
        <dbReference type="EMBL" id="CAB4932647.1"/>
    </source>
</evidence>
<keyword evidence="1" id="KW-0472">Membrane</keyword>
<dbReference type="EMBL" id="CAFBMX010000005">
    <property type="protein sequence ID" value="CAB4932647.1"/>
    <property type="molecule type" value="Genomic_DNA"/>
</dbReference>
<organism evidence="2">
    <name type="scientific">freshwater metagenome</name>
    <dbReference type="NCBI Taxonomy" id="449393"/>
    <lineage>
        <taxon>unclassified sequences</taxon>
        <taxon>metagenomes</taxon>
        <taxon>ecological metagenomes</taxon>
    </lineage>
</organism>
<evidence type="ECO:0000256" key="1">
    <source>
        <dbReference type="SAM" id="Phobius"/>
    </source>
</evidence>